<dbReference type="OrthoDB" id="5230873at2759"/>
<name>A0A8H6VG70_9PEZI</name>
<evidence type="ECO:0000256" key="1">
    <source>
        <dbReference type="SAM" id="SignalP"/>
    </source>
</evidence>
<feature type="non-terminal residue" evidence="2">
    <location>
        <position position="1"/>
    </location>
</feature>
<feature type="chain" id="PRO_5034164667" evidence="1">
    <location>
        <begin position="19"/>
        <end position="190"/>
    </location>
</feature>
<accession>A0A8H6VG70</accession>
<evidence type="ECO:0000313" key="3">
    <source>
        <dbReference type="Proteomes" id="UP000660729"/>
    </source>
</evidence>
<evidence type="ECO:0000313" key="2">
    <source>
        <dbReference type="EMBL" id="KAF7190255.1"/>
    </source>
</evidence>
<dbReference type="EMBL" id="JABCIY010000175">
    <property type="protein sequence ID" value="KAF7190255.1"/>
    <property type="molecule type" value="Genomic_DNA"/>
</dbReference>
<dbReference type="AlphaFoldDB" id="A0A8H6VG70"/>
<sequence>MLFFFLGPLLCLAIAVSAQEDGAQFYGYGSGVVGYPVFYSDGAYPESKELHGSAYVGVAPPPNAGFSTNVTLSQNADDGSITASPINNTTTGNWTTPKLAIDNNSGAFESVKFSSGDNATLTTTGFDLWGTLLVWVSESGDITTKWYADPFDDQNKTWALKWNTDNSLSDSAVPVVLKNLPPPTTRKARR</sequence>
<comment type="caution">
    <text evidence="2">The sequence shown here is derived from an EMBL/GenBank/DDBJ whole genome shotgun (WGS) entry which is preliminary data.</text>
</comment>
<proteinExistence type="predicted"/>
<dbReference type="Proteomes" id="UP000660729">
    <property type="component" value="Unassembled WGS sequence"/>
</dbReference>
<gene>
    <name evidence="2" type="ORF">HII31_08586</name>
</gene>
<organism evidence="2 3">
    <name type="scientific">Pseudocercospora fuligena</name>
    <dbReference type="NCBI Taxonomy" id="685502"/>
    <lineage>
        <taxon>Eukaryota</taxon>
        <taxon>Fungi</taxon>
        <taxon>Dikarya</taxon>
        <taxon>Ascomycota</taxon>
        <taxon>Pezizomycotina</taxon>
        <taxon>Dothideomycetes</taxon>
        <taxon>Dothideomycetidae</taxon>
        <taxon>Mycosphaerellales</taxon>
        <taxon>Mycosphaerellaceae</taxon>
        <taxon>Pseudocercospora</taxon>
    </lineage>
</organism>
<keyword evidence="1" id="KW-0732">Signal</keyword>
<keyword evidence="3" id="KW-1185">Reference proteome</keyword>
<reference evidence="2" key="1">
    <citation type="submission" date="2020-04" db="EMBL/GenBank/DDBJ databases">
        <title>Draft genome resource of the tomato pathogen Pseudocercospora fuligena.</title>
        <authorList>
            <person name="Zaccaron A."/>
        </authorList>
    </citation>
    <scope>NUCLEOTIDE SEQUENCE</scope>
    <source>
        <strain evidence="2">PF001</strain>
    </source>
</reference>
<protein>
    <submittedName>
        <fullName evidence="2">Uncharacterized protein</fullName>
    </submittedName>
</protein>
<feature type="signal peptide" evidence="1">
    <location>
        <begin position="1"/>
        <end position="18"/>
    </location>
</feature>